<evidence type="ECO:0000256" key="9">
    <source>
        <dbReference type="ARBA" id="ARBA00071582"/>
    </source>
</evidence>
<dbReference type="OrthoDB" id="6710946at2759"/>
<name>A0A1H6Q450_YARLL</name>
<dbReference type="Proteomes" id="UP000182444">
    <property type="component" value="Chromosome 1C"/>
</dbReference>
<evidence type="ECO:0000256" key="3">
    <source>
        <dbReference type="ARBA" id="ARBA00022723"/>
    </source>
</evidence>
<dbReference type="VEuPathDB" id="FungiDB:YALI0_C23210g"/>
<dbReference type="GO" id="GO:0004132">
    <property type="term" value="F:dCMP deaminase activity"/>
    <property type="evidence" value="ECO:0007669"/>
    <property type="project" value="UniProtKB-EC"/>
</dbReference>
<evidence type="ECO:0000256" key="2">
    <source>
        <dbReference type="ARBA" id="ARBA00006576"/>
    </source>
</evidence>
<keyword evidence="3" id="KW-0479">Metal-binding</keyword>
<dbReference type="Pfam" id="PF00383">
    <property type="entry name" value="dCMP_cyt_deam_1"/>
    <property type="match status" value="1"/>
</dbReference>
<dbReference type="KEGG" id="yli:2909630"/>
<reference evidence="12 14" key="2">
    <citation type="submission" date="2018-07" db="EMBL/GenBank/DDBJ databases">
        <title>Draft Genome Assemblies for Five Robust Yarrowia lipolytica Strains Exhibiting High Lipid Production and Pentose Sugar Utilization and Sugar Alcohol Secretion from Undetoxified Lignocellulosic Biomass Hydrolysates.</title>
        <authorList>
            <consortium name="DOE Joint Genome Institute"/>
            <person name="Walker C."/>
            <person name="Ryu S."/>
            <person name="Na H."/>
            <person name="Zane M."/>
            <person name="LaButti K."/>
            <person name="Lipzen A."/>
            <person name="Haridas S."/>
            <person name="Barry K."/>
            <person name="Grigoriev I.V."/>
            <person name="Quarterman J."/>
            <person name="Slininger P."/>
            <person name="Dien B."/>
            <person name="Trinh C.T."/>
        </authorList>
    </citation>
    <scope>NUCLEOTIDE SEQUENCE [LARGE SCALE GENOMIC DNA]</scope>
    <source>
        <strain evidence="12 14">YB392</strain>
    </source>
</reference>
<dbReference type="PROSITE" id="PS51747">
    <property type="entry name" value="CYT_DCMP_DEAMINASES_2"/>
    <property type="match status" value="1"/>
</dbReference>
<dbReference type="VEuPathDB" id="FungiDB:YALI1_C32031g"/>
<dbReference type="GeneID" id="2909630"/>
<dbReference type="OMA" id="YFMRLAD"/>
<dbReference type="CDD" id="cd01286">
    <property type="entry name" value="deoxycytidylate_deaminase"/>
    <property type="match status" value="1"/>
</dbReference>
<sequence length="310" mass="34634">MFIGISGLPYSGIDEVADYLVEELQFKRVYLRHGDSNDDLHFNTVDELVAHVTPRWQTHYVLAGIDSAAELKALEVRPFFLHLTVDAPMLESFERAKKTTPDLSLETFIEDMETRKYSNELTLVANSAKVHLVNKNGVNSTELRAHLRQMDLMETSRVRPSWDAYFMRLADLAAERSNCMKRQVGCVIVRDSRVICTGYNGTPRGAVNCNEGGCARCNSGEAGAALSTCLCLHAEENALLEAGRERIRDTSKLYCNTCPCLTCSIKIVQAGIKEVIYSKSYNMDAQSSKVLHDAGVTLRQFTAPVEYYSN</sequence>
<evidence type="ECO:0000313" key="14">
    <source>
        <dbReference type="Proteomes" id="UP000256601"/>
    </source>
</evidence>
<evidence type="ECO:0000259" key="10">
    <source>
        <dbReference type="PROSITE" id="PS51747"/>
    </source>
</evidence>
<comment type="cofactor">
    <cofactor evidence="1">
        <name>Zn(2+)</name>
        <dbReference type="ChEBI" id="CHEBI:29105"/>
    </cofactor>
</comment>
<dbReference type="FunFam" id="3.40.140.10:FF:000035">
    <property type="entry name" value="dCMP deaminase"/>
    <property type="match status" value="1"/>
</dbReference>
<evidence type="ECO:0000256" key="4">
    <source>
        <dbReference type="ARBA" id="ARBA00022727"/>
    </source>
</evidence>
<keyword evidence="6" id="KW-0862">Zinc</keyword>
<evidence type="ECO:0000313" key="13">
    <source>
        <dbReference type="Proteomes" id="UP000182444"/>
    </source>
</evidence>
<dbReference type="AlphaFoldDB" id="A0A1H6Q450"/>
<accession>A0A1H6Q450</accession>
<proteinExistence type="inferred from homology"/>
<dbReference type="GO" id="GO:0006231">
    <property type="term" value="P:dTMP biosynthetic process"/>
    <property type="evidence" value="ECO:0007669"/>
    <property type="project" value="EnsemblFungi"/>
</dbReference>
<feature type="domain" description="CMP/dCMP-type deaminase" evidence="10">
    <location>
        <begin position="161"/>
        <end position="291"/>
    </location>
</feature>
<dbReference type="GO" id="GO:0005737">
    <property type="term" value="C:cytoplasm"/>
    <property type="evidence" value="ECO:0007669"/>
    <property type="project" value="TreeGrafter"/>
</dbReference>
<organism evidence="11 13">
    <name type="scientific">Yarrowia lipolytica</name>
    <name type="common">Candida lipolytica</name>
    <dbReference type="NCBI Taxonomy" id="4952"/>
    <lineage>
        <taxon>Eukaryota</taxon>
        <taxon>Fungi</taxon>
        <taxon>Dikarya</taxon>
        <taxon>Ascomycota</taxon>
        <taxon>Saccharomycotina</taxon>
        <taxon>Dipodascomycetes</taxon>
        <taxon>Dipodascales</taxon>
        <taxon>Dipodascales incertae sedis</taxon>
        <taxon>Yarrowia</taxon>
    </lineage>
</organism>
<dbReference type="EC" id="3.5.4.12" evidence="7"/>
<dbReference type="Proteomes" id="UP000256601">
    <property type="component" value="Unassembled WGS sequence"/>
</dbReference>
<keyword evidence="4" id="KW-0545">Nucleotide biosynthesis</keyword>
<keyword evidence="5" id="KW-0378">Hydrolase</keyword>
<comment type="similarity">
    <text evidence="2">Belongs to the cytidine and deoxycytidylate deaminase family.</text>
</comment>
<evidence type="ECO:0000256" key="6">
    <source>
        <dbReference type="ARBA" id="ARBA00022833"/>
    </source>
</evidence>
<gene>
    <name evidence="12" type="ORF">B0I71DRAFT_133751</name>
    <name evidence="11" type="ORF">YALI1_C32031g</name>
</gene>
<evidence type="ECO:0000313" key="12">
    <source>
        <dbReference type="EMBL" id="RDW24758.1"/>
    </source>
</evidence>
<dbReference type="PANTHER" id="PTHR11086">
    <property type="entry name" value="DEOXYCYTIDYLATE DEAMINASE-RELATED"/>
    <property type="match status" value="1"/>
</dbReference>
<dbReference type="InterPro" id="IPR035105">
    <property type="entry name" value="Deoxycytidylate_deaminase_dom"/>
</dbReference>
<evidence type="ECO:0000313" key="11">
    <source>
        <dbReference type="EMBL" id="AOW03295.1"/>
    </source>
</evidence>
<dbReference type="RefSeq" id="XP_502170.1">
    <property type="nucleotide sequence ID" value="XM_502170.1"/>
</dbReference>
<dbReference type="SUPFAM" id="SSF53927">
    <property type="entry name" value="Cytidine deaminase-like"/>
    <property type="match status" value="1"/>
</dbReference>
<dbReference type="Gene3D" id="3.40.140.10">
    <property type="entry name" value="Cytidine Deaminase, domain 2"/>
    <property type="match status" value="1"/>
</dbReference>
<evidence type="ECO:0000256" key="5">
    <source>
        <dbReference type="ARBA" id="ARBA00022801"/>
    </source>
</evidence>
<evidence type="ECO:0000256" key="7">
    <source>
        <dbReference type="ARBA" id="ARBA00038938"/>
    </source>
</evidence>
<dbReference type="InterPro" id="IPR016193">
    <property type="entry name" value="Cytidine_deaminase-like"/>
</dbReference>
<dbReference type="EMBL" id="CP017555">
    <property type="protein sequence ID" value="AOW03295.1"/>
    <property type="molecule type" value="Genomic_DNA"/>
</dbReference>
<dbReference type="PANTHER" id="PTHR11086:SF18">
    <property type="entry name" value="DEOXYCYTIDYLATE DEAMINASE"/>
    <property type="match status" value="1"/>
</dbReference>
<protein>
    <recommendedName>
        <fullName evidence="9">Deoxycytidylate deaminase</fullName>
        <ecNumber evidence="7">3.5.4.12</ecNumber>
    </recommendedName>
    <alternativeName>
        <fullName evidence="8">dCMP deaminase</fullName>
    </alternativeName>
</protein>
<dbReference type="EMBL" id="KZ859022">
    <property type="protein sequence ID" value="RDW24758.1"/>
    <property type="molecule type" value="Genomic_DNA"/>
</dbReference>
<dbReference type="InterPro" id="IPR016192">
    <property type="entry name" value="APOBEC/CMP_deaminase_Zn-bd"/>
</dbReference>
<dbReference type="GO" id="GO:0008270">
    <property type="term" value="F:zinc ion binding"/>
    <property type="evidence" value="ECO:0007669"/>
    <property type="project" value="InterPro"/>
</dbReference>
<dbReference type="PROSITE" id="PS00903">
    <property type="entry name" value="CYT_DCMP_DEAMINASES_1"/>
    <property type="match status" value="1"/>
</dbReference>
<evidence type="ECO:0000256" key="8">
    <source>
        <dbReference type="ARBA" id="ARBA00041763"/>
    </source>
</evidence>
<dbReference type="InterPro" id="IPR002125">
    <property type="entry name" value="CMP_dCMP_dom"/>
</dbReference>
<dbReference type="GO" id="GO:0006226">
    <property type="term" value="P:dUMP biosynthetic process"/>
    <property type="evidence" value="ECO:0007669"/>
    <property type="project" value="EnsemblFungi"/>
</dbReference>
<dbReference type="InterPro" id="IPR015517">
    <property type="entry name" value="dCMP_deaminase-rel"/>
</dbReference>
<reference evidence="11 13" key="1">
    <citation type="journal article" date="2016" name="PLoS ONE">
        <title>Sequence Assembly of Yarrowia lipolytica Strain W29/CLIB89 Shows Transposable Element Diversity.</title>
        <authorList>
            <person name="Magnan C."/>
            <person name="Yu J."/>
            <person name="Chang I."/>
            <person name="Jahn E."/>
            <person name="Kanomata Y."/>
            <person name="Wu J."/>
            <person name="Zeller M."/>
            <person name="Oakes M."/>
            <person name="Baldi P."/>
            <person name="Sandmeyer S."/>
        </authorList>
    </citation>
    <scope>NUCLEOTIDE SEQUENCE [LARGE SCALE GENOMIC DNA]</scope>
    <source>
        <strain evidence="11">CLIB89</strain>
        <strain evidence="13">CLIB89(W29)</strain>
    </source>
</reference>
<dbReference type="eggNOG" id="KOG3127">
    <property type="taxonomic scope" value="Eukaryota"/>
</dbReference>
<evidence type="ECO:0000256" key="1">
    <source>
        <dbReference type="ARBA" id="ARBA00001947"/>
    </source>
</evidence>